<evidence type="ECO:0000256" key="1">
    <source>
        <dbReference type="SAM" id="SignalP"/>
    </source>
</evidence>
<evidence type="ECO:0000313" key="2">
    <source>
        <dbReference type="EMBL" id="TWT60969.1"/>
    </source>
</evidence>
<keyword evidence="1" id="KW-0732">Signal</keyword>
<dbReference type="Proteomes" id="UP000316095">
    <property type="component" value="Unassembled WGS sequence"/>
</dbReference>
<gene>
    <name evidence="2" type="ORF">Pan54_17010</name>
</gene>
<dbReference type="RefSeq" id="WP_146503013.1">
    <property type="nucleotide sequence ID" value="NZ_SJPG01000001.1"/>
</dbReference>
<organism evidence="2 3">
    <name type="scientific">Rubinisphaera italica</name>
    <dbReference type="NCBI Taxonomy" id="2527969"/>
    <lineage>
        <taxon>Bacteria</taxon>
        <taxon>Pseudomonadati</taxon>
        <taxon>Planctomycetota</taxon>
        <taxon>Planctomycetia</taxon>
        <taxon>Planctomycetales</taxon>
        <taxon>Planctomycetaceae</taxon>
        <taxon>Rubinisphaera</taxon>
    </lineage>
</organism>
<accession>A0A5C5XE83</accession>
<proteinExistence type="predicted"/>
<dbReference type="OrthoDB" id="267207at2"/>
<dbReference type="PROSITE" id="PS51257">
    <property type="entry name" value="PROKAR_LIPOPROTEIN"/>
    <property type="match status" value="1"/>
</dbReference>
<feature type="chain" id="PRO_5022714414" description="VWFA domain-containing protein" evidence="1">
    <location>
        <begin position="21"/>
        <end position="246"/>
    </location>
</feature>
<keyword evidence="3" id="KW-1185">Reference proteome</keyword>
<dbReference type="AlphaFoldDB" id="A0A5C5XE83"/>
<evidence type="ECO:0008006" key="4">
    <source>
        <dbReference type="Google" id="ProtNLM"/>
    </source>
</evidence>
<dbReference type="Gene3D" id="3.40.50.410">
    <property type="entry name" value="von Willebrand factor, type A domain"/>
    <property type="match status" value="1"/>
</dbReference>
<dbReference type="InterPro" id="IPR036465">
    <property type="entry name" value="vWFA_dom_sf"/>
</dbReference>
<protein>
    <recommendedName>
        <fullName evidence="4">VWFA domain-containing protein</fullName>
    </recommendedName>
</protein>
<reference evidence="2 3" key="1">
    <citation type="submission" date="2019-02" db="EMBL/GenBank/DDBJ databases">
        <title>Deep-cultivation of Planctomycetes and their phenomic and genomic characterization uncovers novel biology.</title>
        <authorList>
            <person name="Wiegand S."/>
            <person name="Jogler M."/>
            <person name="Boedeker C."/>
            <person name="Pinto D."/>
            <person name="Vollmers J."/>
            <person name="Rivas-Marin E."/>
            <person name="Kohn T."/>
            <person name="Peeters S.H."/>
            <person name="Heuer A."/>
            <person name="Rast P."/>
            <person name="Oberbeckmann S."/>
            <person name="Bunk B."/>
            <person name="Jeske O."/>
            <person name="Meyerdierks A."/>
            <person name="Storesund J.E."/>
            <person name="Kallscheuer N."/>
            <person name="Luecker S."/>
            <person name="Lage O.M."/>
            <person name="Pohl T."/>
            <person name="Merkel B.J."/>
            <person name="Hornburger P."/>
            <person name="Mueller R.-W."/>
            <person name="Bruemmer F."/>
            <person name="Labrenz M."/>
            <person name="Spormann A.M."/>
            <person name="Op Den Camp H."/>
            <person name="Overmann J."/>
            <person name="Amann R."/>
            <person name="Jetten M.S.M."/>
            <person name="Mascher T."/>
            <person name="Medema M.H."/>
            <person name="Devos D.P."/>
            <person name="Kaster A.-K."/>
            <person name="Ovreas L."/>
            <person name="Rohde M."/>
            <person name="Galperin M.Y."/>
            <person name="Jogler C."/>
        </authorList>
    </citation>
    <scope>NUCLEOTIDE SEQUENCE [LARGE SCALE GENOMIC DNA]</scope>
    <source>
        <strain evidence="2 3">Pan54</strain>
    </source>
</reference>
<dbReference type="SUPFAM" id="SSF53300">
    <property type="entry name" value="vWA-like"/>
    <property type="match status" value="1"/>
</dbReference>
<name>A0A5C5XE83_9PLAN</name>
<evidence type="ECO:0000313" key="3">
    <source>
        <dbReference type="Proteomes" id="UP000316095"/>
    </source>
</evidence>
<dbReference type="EMBL" id="SJPG01000001">
    <property type="protein sequence ID" value="TWT60969.1"/>
    <property type="molecule type" value="Genomic_DNA"/>
</dbReference>
<feature type="signal peptide" evidence="1">
    <location>
        <begin position="1"/>
        <end position="20"/>
    </location>
</feature>
<comment type="caution">
    <text evidence="2">The sequence shown here is derived from an EMBL/GenBank/DDBJ whole genome shotgun (WGS) entry which is preliminary data.</text>
</comment>
<sequence precursor="true">MKRNSKLYLVAAVLAAVALAGCGEKRDRSAAEQHVFRPEPSTSRSAPTQQVVMIVMDLSGSFTDKMAEDGKAYEFAIHVLDRYFRRPDSQTDKIILAQISGTEKSLMWEGSPLDLRREFPSADKFRDFLLEKADGGGSLVHDGVRNAIDYLTYHPNYGSSNARTVTLILSDMDDTGSVDSEQRLTTSLAANAQNQGAIGIYFCNQLKVEEWKRRLGSAGYLYFVVESEIVGRPQLPNFEVFPRTPR</sequence>